<proteinExistence type="predicted"/>
<evidence type="ECO:0000313" key="2">
    <source>
        <dbReference type="WBParaSite" id="RSKR_0000236000.1"/>
    </source>
</evidence>
<accession>A0AC35TNI4</accession>
<organism evidence="1 2">
    <name type="scientific">Rhabditophanes sp. KR3021</name>
    <dbReference type="NCBI Taxonomy" id="114890"/>
    <lineage>
        <taxon>Eukaryota</taxon>
        <taxon>Metazoa</taxon>
        <taxon>Ecdysozoa</taxon>
        <taxon>Nematoda</taxon>
        <taxon>Chromadorea</taxon>
        <taxon>Rhabditida</taxon>
        <taxon>Tylenchina</taxon>
        <taxon>Panagrolaimomorpha</taxon>
        <taxon>Strongyloidoidea</taxon>
        <taxon>Alloionematidae</taxon>
        <taxon>Rhabditophanes</taxon>
    </lineage>
</organism>
<reference evidence="2" key="1">
    <citation type="submission" date="2016-11" db="UniProtKB">
        <authorList>
            <consortium name="WormBaseParasite"/>
        </authorList>
    </citation>
    <scope>IDENTIFICATION</scope>
    <source>
        <strain evidence="2">KR3021</strain>
    </source>
</reference>
<name>A0AC35TNI4_9BILA</name>
<evidence type="ECO:0000313" key="1">
    <source>
        <dbReference type="Proteomes" id="UP000095286"/>
    </source>
</evidence>
<protein>
    <submittedName>
        <fullName evidence="2">Protein kinase domain-containing protein</fullName>
    </submittedName>
</protein>
<sequence>MLFALFSWYILENEKRGFSYIVLQIAGPDLMRLRMVERSNKYHVKRCGSYYSEETALRIGIAMLYQIKQVHSVGYLHRDVKPGNMVICNDQAKTRHLFVIDYGMVRRFVCDETEVATNKLNIELPDGIQSIMRPPRREVFLRGTTITAVSTSISTKTKAELKTCGRYFTQ</sequence>
<dbReference type="WBParaSite" id="RSKR_0000236000.1">
    <property type="protein sequence ID" value="RSKR_0000236000.1"/>
    <property type="gene ID" value="RSKR_0000236000"/>
</dbReference>
<dbReference type="Proteomes" id="UP000095286">
    <property type="component" value="Unplaced"/>
</dbReference>